<dbReference type="SMART" id="SM00862">
    <property type="entry name" value="Trans_reg_C"/>
    <property type="match status" value="1"/>
</dbReference>
<keyword evidence="4" id="KW-0812">Transmembrane</keyword>
<keyword evidence="4" id="KW-0472">Membrane</keyword>
<comment type="similarity">
    <text evidence="1">Belongs to the TolB family.</text>
</comment>
<comment type="caution">
    <text evidence="6">The sequence shown here is derived from an EMBL/GenBank/DDBJ whole genome shotgun (WGS) entry which is preliminary data.</text>
</comment>
<organism evidence="6 7">
    <name type="scientific">Pseudoalteromonas aliena SW19</name>
    <dbReference type="NCBI Taxonomy" id="1314866"/>
    <lineage>
        <taxon>Bacteria</taxon>
        <taxon>Pseudomonadati</taxon>
        <taxon>Pseudomonadota</taxon>
        <taxon>Gammaproteobacteria</taxon>
        <taxon>Alteromonadales</taxon>
        <taxon>Pseudoalteromonadaceae</taxon>
        <taxon>Pseudoalteromonas</taxon>
    </lineage>
</organism>
<sequence length="720" mass="82522">MIDFQKIFQLAEFKVEPAIDTVSFGSQSIAIKSMAMKILCYLASHEGQLVTRDDLRERVWNNSTVSDHAINNHIYGLRRALSKLDPKAKYIHTVTGTGTNGYRLNARITQSRSEPFTHPLDLPHEFCTEKLKSGAKKTKLDRPNYIYLFLSILLVLIIVYFFYFTYRYIVEPTKYNTVTAITSHEGREQSSSVSEDGEILIYSNRVDRTQKWQLYASRVNDFGNAKKIFNDPFGNDNFVSISPDKKKIAFIRYKRGSRGIYLADFDAQSLQASNAKIYIKLSVHNLSPSINWLNNNQFFYNAKETPTAPLKFYLYNIALNISEQITSPAMNTFGDLMATISPNKKWLALMRSDGAFGYRLYLLNINTKDLVSTPVYSNEMRTGFSFSDNSQHLYFIDEQGYFSKLDVYNSSISKVSDKQYIGYWPIKIYGKPQFIMQQDWGLSSLTTQIIKHANPLKGGDGVAEVIVKNNMSIRAIEGVGNGGLIFASVGANYKIQLWRYEEGVARQLSKFNEKPKYKPPLSLNWQKGSNKALLSLNKTCRLVNIDTGKDTPLCPFGESFYAGRFSLNANSLYLAGFKHDKPNAVKLAVTGYPLTKLSIMANANTIVQHTADDFYYSEHGSYDIYYYNSRTLKHIKLISRTYISNPYSVNDFIVTKRGIYYMDRVKIRENAIYYYDFNKKTTEFVIHSKDNYPNIVLSDDEQYIYLIQSYDNNSNLLLVQ</sequence>
<name>A0ABR9DWL3_9GAMM</name>
<dbReference type="InterPro" id="IPR036388">
    <property type="entry name" value="WH-like_DNA-bd_sf"/>
</dbReference>
<evidence type="ECO:0000259" key="5">
    <source>
        <dbReference type="PROSITE" id="PS51755"/>
    </source>
</evidence>
<dbReference type="InterPro" id="IPR016032">
    <property type="entry name" value="Sig_transdc_resp-reg_C-effctor"/>
</dbReference>
<dbReference type="PANTHER" id="PTHR36842:SF1">
    <property type="entry name" value="PROTEIN TOLB"/>
    <property type="match status" value="1"/>
</dbReference>
<dbReference type="SUPFAM" id="SSF82171">
    <property type="entry name" value="DPP6 N-terminal domain-like"/>
    <property type="match status" value="2"/>
</dbReference>
<dbReference type="RefSeq" id="WP_193155010.1">
    <property type="nucleotide sequence ID" value="NZ_AQGU01000022.1"/>
</dbReference>
<dbReference type="PROSITE" id="PS51755">
    <property type="entry name" value="OMPR_PHOB"/>
    <property type="match status" value="1"/>
</dbReference>
<evidence type="ECO:0000256" key="1">
    <source>
        <dbReference type="ARBA" id="ARBA00009820"/>
    </source>
</evidence>
<dbReference type="SUPFAM" id="SSF46894">
    <property type="entry name" value="C-terminal effector domain of the bipartite response regulators"/>
    <property type="match status" value="1"/>
</dbReference>
<evidence type="ECO:0000256" key="2">
    <source>
        <dbReference type="ARBA" id="ARBA00023125"/>
    </source>
</evidence>
<reference evidence="6 7" key="1">
    <citation type="submission" date="2015-06" db="EMBL/GenBank/DDBJ databases">
        <title>Genome sequence of Pseudoalteromonas aliena.</title>
        <authorList>
            <person name="Xie B.-B."/>
            <person name="Rong J.-C."/>
            <person name="Qin Q.-L."/>
            <person name="Zhang Y.-Z."/>
        </authorList>
    </citation>
    <scope>NUCLEOTIDE SEQUENCE [LARGE SCALE GENOMIC DNA]</scope>
    <source>
        <strain evidence="6 7">SW19</strain>
    </source>
</reference>
<dbReference type="PANTHER" id="PTHR36842">
    <property type="entry name" value="PROTEIN TOLB HOMOLOG"/>
    <property type="match status" value="1"/>
</dbReference>
<dbReference type="Gene3D" id="2.120.10.30">
    <property type="entry name" value="TolB, C-terminal domain"/>
    <property type="match status" value="1"/>
</dbReference>
<dbReference type="EMBL" id="AQGU01000022">
    <property type="protein sequence ID" value="MBE0358573.1"/>
    <property type="molecule type" value="Genomic_DNA"/>
</dbReference>
<evidence type="ECO:0000313" key="7">
    <source>
        <dbReference type="Proteomes" id="UP000648482"/>
    </source>
</evidence>
<feature type="transmembrane region" description="Helical" evidence="4">
    <location>
        <begin position="145"/>
        <end position="166"/>
    </location>
</feature>
<protein>
    <recommendedName>
        <fullName evidence="5">OmpR/PhoB-type domain-containing protein</fullName>
    </recommendedName>
</protein>
<feature type="domain" description="OmpR/PhoB-type" evidence="5">
    <location>
        <begin position="5"/>
        <end position="106"/>
    </location>
</feature>
<gene>
    <name evidence="6" type="ORF">PALI_a1865</name>
</gene>
<dbReference type="InterPro" id="IPR011042">
    <property type="entry name" value="6-blade_b-propeller_TolB-like"/>
</dbReference>
<feature type="DNA-binding region" description="OmpR/PhoB-type" evidence="3">
    <location>
        <begin position="5"/>
        <end position="106"/>
    </location>
</feature>
<accession>A0ABR9DWL3</accession>
<dbReference type="InterPro" id="IPR011659">
    <property type="entry name" value="WD40"/>
</dbReference>
<dbReference type="InterPro" id="IPR001867">
    <property type="entry name" value="OmpR/PhoB-type_DNA-bd"/>
</dbReference>
<keyword evidence="7" id="KW-1185">Reference proteome</keyword>
<evidence type="ECO:0000256" key="3">
    <source>
        <dbReference type="PROSITE-ProRule" id="PRU01091"/>
    </source>
</evidence>
<dbReference type="Gene3D" id="1.10.10.10">
    <property type="entry name" value="Winged helix-like DNA-binding domain superfamily/Winged helix DNA-binding domain"/>
    <property type="match status" value="1"/>
</dbReference>
<keyword evidence="2 3" id="KW-0238">DNA-binding</keyword>
<dbReference type="Pfam" id="PF07676">
    <property type="entry name" value="PD40"/>
    <property type="match status" value="1"/>
</dbReference>
<keyword evidence="4" id="KW-1133">Transmembrane helix</keyword>
<evidence type="ECO:0000313" key="6">
    <source>
        <dbReference type="EMBL" id="MBE0358573.1"/>
    </source>
</evidence>
<dbReference type="Proteomes" id="UP000648482">
    <property type="component" value="Unassembled WGS sequence"/>
</dbReference>
<evidence type="ECO:0000256" key="4">
    <source>
        <dbReference type="SAM" id="Phobius"/>
    </source>
</evidence>
<proteinExistence type="inferred from homology"/>
<dbReference type="Pfam" id="PF00486">
    <property type="entry name" value="Trans_reg_C"/>
    <property type="match status" value="1"/>
</dbReference>
<dbReference type="CDD" id="cd00383">
    <property type="entry name" value="trans_reg_C"/>
    <property type="match status" value="1"/>
</dbReference>